<organism evidence="1">
    <name type="scientific">Orpheovirus IHUMI-LCC2</name>
    <dbReference type="NCBI Taxonomy" id="2023057"/>
    <lineage>
        <taxon>Viruses</taxon>
        <taxon>Varidnaviria</taxon>
        <taxon>Bamfordvirae</taxon>
        <taxon>Nucleocytoviricota</taxon>
        <taxon>Megaviricetes</taxon>
        <taxon>Pimascovirales</taxon>
        <taxon>Ocovirineae</taxon>
        <taxon>Orpheoviridae</taxon>
        <taxon>Alphaorpheovirus</taxon>
        <taxon>Alphaorpheovirus massiliense</taxon>
    </lineage>
</organism>
<sequence length="147" mass="17537">MLKSIIMEEEERINNKKLLYTYLPESNEHNLLIKDKIITISHKTEQEYNSDFNLIINDIYTINFINNNIFKCSIKEDQYGFKVNITYNNIKCGEDRRRVGIVIYESKAKEIIINIGLQPNSDVLRSFLIFLNNFIDHYMFKILYVNE</sequence>
<keyword evidence="2" id="KW-1185">Reference proteome</keyword>
<proteinExistence type="predicted"/>
<dbReference type="EMBL" id="LT906555">
    <property type="protein sequence ID" value="SNW62773.1"/>
    <property type="molecule type" value="Genomic_DNA"/>
</dbReference>
<protein>
    <submittedName>
        <fullName evidence="1">Uncharacterized protein</fullName>
    </submittedName>
</protein>
<reference evidence="1" key="1">
    <citation type="submission" date="2017-08" db="EMBL/GenBank/DDBJ databases">
        <authorList>
            <consortium name="Urmite Genomes"/>
        </authorList>
    </citation>
    <scope>NUCLEOTIDE SEQUENCE [LARGE SCALE GENOMIC DNA]</scope>
    <source>
        <strain evidence="1">IHUMI-LCC2</strain>
    </source>
</reference>
<dbReference type="GeneID" id="35382704"/>
<dbReference type="RefSeq" id="YP_009449075.1">
    <property type="nucleotide sequence ID" value="NC_036594.1"/>
</dbReference>
<dbReference type="KEGG" id="vg:35382704"/>
<accession>A0A2I2L5G1</accession>
<evidence type="ECO:0000313" key="1">
    <source>
        <dbReference type="EMBL" id="SNW62773.1"/>
    </source>
</evidence>
<dbReference type="Proteomes" id="UP000236316">
    <property type="component" value="Segment"/>
</dbReference>
<evidence type="ECO:0000313" key="2">
    <source>
        <dbReference type="Proteomes" id="UP000236316"/>
    </source>
</evidence>
<name>A0A2I2L5G1_9VIRU</name>
<gene>
    <name evidence="1" type="ORF">ORPV_869</name>
</gene>